<name>A0A0A1YLT3_9PSED</name>
<keyword evidence="3" id="KW-1185">Reference proteome</keyword>
<feature type="signal peptide" evidence="1">
    <location>
        <begin position="1"/>
        <end position="18"/>
    </location>
</feature>
<dbReference type="Proteomes" id="UP000030063">
    <property type="component" value="Unassembled WGS sequence"/>
</dbReference>
<dbReference type="RefSeq" id="WP_025165300.1">
    <property type="nucleotide sequence ID" value="NZ_AWSQ01000002.1"/>
</dbReference>
<keyword evidence="2" id="KW-0418">Kinase</keyword>
<dbReference type="OrthoDB" id="6920230at2"/>
<dbReference type="GO" id="GO:0016301">
    <property type="term" value="F:kinase activity"/>
    <property type="evidence" value="ECO:0007669"/>
    <property type="project" value="UniProtKB-KW"/>
</dbReference>
<dbReference type="STRING" id="1395571.TMS3_0111105"/>
<comment type="caution">
    <text evidence="2">The sequence shown here is derived from an EMBL/GenBank/DDBJ whole genome shotgun (WGS) entry which is preliminary data.</text>
</comment>
<gene>
    <name evidence="2" type="ORF">TMS3_0111105</name>
</gene>
<accession>A0A0A1YLT3</accession>
<evidence type="ECO:0000313" key="2">
    <source>
        <dbReference type="EMBL" id="KFX70046.1"/>
    </source>
</evidence>
<evidence type="ECO:0000313" key="3">
    <source>
        <dbReference type="Proteomes" id="UP000030063"/>
    </source>
</evidence>
<keyword evidence="2" id="KW-0808">Transferase</keyword>
<organism evidence="2 3">
    <name type="scientific">Pseudomonas taeanensis MS-3</name>
    <dbReference type="NCBI Taxonomy" id="1395571"/>
    <lineage>
        <taxon>Bacteria</taxon>
        <taxon>Pseudomonadati</taxon>
        <taxon>Pseudomonadota</taxon>
        <taxon>Gammaproteobacteria</taxon>
        <taxon>Pseudomonadales</taxon>
        <taxon>Pseudomonadaceae</taxon>
        <taxon>Pseudomonas</taxon>
    </lineage>
</organism>
<dbReference type="EMBL" id="AWSQ01000002">
    <property type="protein sequence ID" value="KFX70046.1"/>
    <property type="molecule type" value="Genomic_DNA"/>
</dbReference>
<proteinExistence type="predicted"/>
<sequence>MKKICCALIALLPLTALAYPIEVEKQLNGAEVSVTTQEIDHNMGAVLLYNYGQTDAHCKAVFRNGPEVPRTRQVLLAAGESSNMTVKFARSIIKLRAKLTCDLK</sequence>
<reference evidence="2 3" key="1">
    <citation type="journal article" date="2014" name="Genome Announc.">
        <title>Draft Genome Sequence of Petroleum Oil-Degrading Marine Bacterium Pseudomonas taeanensis Strain MS-3, Isolated from a Crude Oil-Contaminated Seashore.</title>
        <authorList>
            <person name="Lee S.Y."/>
            <person name="Kim S.H."/>
            <person name="Lee D.G."/>
            <person name="Shin S."/>
            <person name="Yun S.H."/>
            <person name="Choi C.W."/>
            <person name="Chung Y.H."/>
            <person name="Choi J.S."/>
            <person name="Kahng H.Y."/>
            <person name="Kim S.I."/>
        </authorList>
    </citation>
    <scope>NUCLEOTIDE SEQUENCE [LARGE SCALE GENOMIC DNA]</scope>
    <source>
        <strain evidence="2 3">MS-3</strain>
    </source>
</reference>
<protein>
    <submittedName>
        <fullName evidence="2">3-phosphoglycerate kinase</fullName>
    </submittedName>
</protein>
<feature type="chain" id="PRO_5001984364" evidence="1">
    <location>
        <begin position="19"/>
        <end position="104"/>
    </location>
</feature>
<keyword evidence="1" id="KW-0732">Signal</keyword>
<evidence type="ECO:0000256" key="1">
    <source>
        <dbReference type="SAM" id="SignalP"/>
    </source>
</evidence>
<dbReference type="AlphaFoldDB" id="A0A0A1YLT3"/>